<dbReference type="OrthoDB" id="2507450at2759"/>
<gene>
    <name evidence="3" type="ORF">MELLADRAFT_64418</name>
</gene>
<evidence type="ECO:0000313" key="3">
    <source>
        <dbReference type="EMBL" id="EGG04917.1"/>
    </source>
</evidence>
<dbReference type="VEuPathDB" id="FungiDB:MELLADRAFT_64418"/>
<keyword evidence="4" id="KW-1185">Reference proteome</keyword>
<feature type="compositionally biased region" description="Low complexity" evidence="1">
    <location>
        <begin position="224"/>
        <end position="260"/>
    </location>
</feature>
<evidence type="ECO:0000313" key="4">
    <source>
        <dbReference type="Proteomes" id="UP000001072"/>
    </source>
</evidence>
<dbReference type="eggNOG" id="ENOG502SR5X">
    <property type="taxonomic scope" value="Eukaryota"/>
</dbReference>
<sequence>MWSLLSILVFLACLIINVATFNHHYLQDDALHRPHGHIHTRSPHLRGHNSEHDAFHIPHGHIHTRATHVRRRISDNNSHPKVLNDLHNLEGCSGEICGTLSGDAVAPLLAGAAECAQQDMADRIIDEAKSKVKDPKVQKEMIRLAIEYRKTERNSFPDYSHQPPTDRNSLYCQKQPKNSELNGVFQAQSPQADPNLFFDPKSTTGGGNVKKGSDPRTIPFGNASTTTGMNTTTGSNTTTTVDSSAANTTSSGASESSSDSMNTTALANSDATTAPMMNFTQSSCLSNVTNSTDEGEPTSDTLDPMNTTAVDDGNGSDEKSDGHE</sequence>
<evidence type="ECO:0000256" key="1">
    <source>
        <dbReference type="SAM" id="MobiDB-lite"/>
    </source>
</evidence>
<reference evidence="4" key="1">
    <citation type="journal article" date="2011" name="Proc. Natl. Acad. Sci. U.S.A.">
        <title>Obligate biotrophy features unraveled by the genomic analysis of rust fungi.</title>
        <authorList>
            <person name="Duplessis S."/>
            <person name="Cuomo C.A."/>
            <person name="Lin Y.-C."/>
            <person name="Aerts A."/>
            <person name="Tisserant E."/>
            <person name="Veneault-Fourrey C."/>
            <person name="Joly D.L."/>
            <person name="Hacquard S."/>
            <person name="Amselem J."/>
            <person name="Cantarel B.L."/>
            <person name="Chiu R."/>
            <person name="Coutinho P.M."/>
            <person name="Feau N."/>
            <person name="Field M."/>
            <person name="Frey P."/>
            <person name="Gelhaye E."/>
            <person name="Goldberg J."/>
            <person name="Grabherr M.G."/>
            <person name="Kodira C.D."/>
            <person name="Kohler A."/>
            <person name="Kuees U."/>
            <person name="Lindquist E.A."/>
            <person name="Lucas S.M."/>
            <person name="Mago R."/>
            <person name="Mauceli E."/>
            <person name="Morin E."/>
            <person name="Murat C."/>
            <person name="Pangilinan J.L."/>
            <person name="Park R."/>
            <person name="Pearson M."/>
            <person name="Quesneville H."/>
            <person name="Rouhier N."/>
            <person name="Sakthikumar S."/>
            <person name="Salamov A.A."/>
            <person name="Schmutz J."/>
            <person name="Selles B."/>
            <person name="Shapiro H."/>
            <person name="Tanguay P."/>
            <person name="Tuskan G.A."/>
            <person name="Henrissat B."/>
            <person name="Van de Peer Y."/>
            <person name="Rouze P."/>
            <person name="Ellis J.G."/>
            <person name="Dodds P.N."/>
            <person name="Schein J.E."/>
            <person name="Zhong S."/>
            <person name="Hamelin R.C."/>
            <person name="Grigoriev I.V."/>
            <person name="Szabo L.J."/>
            <person name="Martin F."/>
        </authorList>
    </citation>
    <scope>NUCLEOTIDE SEQUENCE [LARGE SCALE GENOMIC DNA]</scope>
    <source>
        <strain evidence="4">98AG31 / pathotype 3-4-7</strain>
    </source>
</reference>
<proteinExistence type="predicted"/>
<dbReference type="RefSeq" id="XP_007411670.1">
    <property type="nucleotide sequence ID" value="XM_007411608.1"/>
</dbReference>
<feature type="signal peptide" evidence="2">
    <location>
        <begin position="1"/>
        <end position="20"/>
    </location>
</feature>
<dbReference type="STRING" id="747676.F4RRD3"/>
<feature type="compositionally biased region" description="Polar residues" evidence="1">
    <location>
        <begin position="261"/>
        <end position="272"/>
    </location>
</feature>
<dbReference type="EMBL" id="GL883115">
    <property type="protein sequence ID" value="EGG04917.1"/>
    <property type="molecule type" value="Genomic_DNA"/>
</dbReference>
<keyword evidence="2" id="KW-0732">Signal</keyword>
<dbReference type="HOGENOM" id="CLU_858103_0_0_1"/>
<dbReference type="Proteomes" id="UP000001072">
    <property type="component" value="Unassembled WGS sequence"/>
</dbReference>
<name>F4RRD3_MELLP</name>
<accession>F4RRD3</accession>
<evidence type="ECO:0008006" key="5">
    <source>
        <dbReference type="Google" id="ProtNLM"/>
    </source>
</evidence>
<feature type="chain" id="PRO_5003315474" description="Secreted protein" evidence="2">
    <location>
        <begin position="21"/>
        <end position="324"/>
    </location>
</feature>
<feature type="compositionally biased region" description="Polar residues" evidence="1">
    <location>
        <begin position="278"/>
        <end position="309"/>
    </location>
</feature>
<dbReference type="KEGG" id="mlr:MELLADRAFT_64418"/>
<dbReference type="InParanoid" id="F4RRD3"/>
<feature type="region of interest" description="Disordered" evidence="1">
    <location>
        <begin position="190"/>
        <end position="324"/>
    </location>
</feature>
<protein>
    <recommendedName>
        <fullName evidence="5">Secreted protein</fullName>
    </recommendedName>
</protein>
<organism evidence="4">
    <name type="scientific">Melampsora larici-populina (strain 98AG31 / pathotype 3-4-7)</name>
    <name type="common">Poplar leaf rust fungus</name>
    <dbReference type="NCBI Taxonomy" id="747676"/>
    <lineage>
        <taxon>Eukaryota</taxon>
        <taxon>Fungi</taxon>
        <taxon>Dikarya</taxon>
        <taxon>Basidiomycota</taxon>
        <taxon>Pucciniomycotina</taxon>
        <taxon>Pucciniomycetes</taxon>
        <taxon>Pucciniales</taxon>
        <taxon>Melampsoraceae</taxon>
        <taxon>Melampsora</taxon>
    </lineage>
</organism>
<dbReference type="GeneID" id="18930256"/>
<dbReference type="AlphaFoldDB" id="F4RRD3"/>
<evidence type="ECO:0000256" key="2">
    <source>
        <dbReference type="SAM" id="SignalP"/>
    </source>
</evidence>